<dbReference type="PANTHER" id="PTHR34308">
    <property type="entry name" value="COBALAMIN BIOSYNTHESIS PROTEIN CBIB"/>
    <property type="match status" value="1"/>
</dbReference>
<feature type="transmembrane region" description="Helical" evidence="9">
    <location>
        <begin position="300"/>
        <end position="320"/>
    </location>
</feature>
<accession>A0ABU9HC27</accession>
<keyword evidence="4" id="KW-1003">Cell membrane</keyword>
<comment type="subcellular location">
    <subcellularLocation>
        <location evidence="1">Cell membrane</location>
        <topology evidence="1">Multi-pass membrane protein</topology>
    </subcellularLocation>
</comment>
<evidence type="ECO:0000256" key="5">
    <source>
        <dbReference type="ARBA" id="ARBA00022573"/>
    </source>
</evidence>
<reference evidence="10 11" key="1">
    <citation type="submission" date="2024-02" db="EMBL/GenBank/DDBJ databases">
        <title>Bacteria isolated from the canopy kelp, Nereocystis luetkeana.</title>
        <authorList>
            <person name="Pfister C.A."/>
            <person name="Younker I.T."/>
            <person name="Light S.H."/>
        </authorList>
    </citation>
    <scope>NUCLEOTIDE SEQUENCE [LARGE SCALE GENOMIC DNA]</scope>
    <source>
        <strain evidence="10 11">TI.2.07</strain>
    </source>
</reference>
<dbReference type="InterPro" id="IPR004485">
    <property type="entry name" value="Cobalamin_biosynth_CobD/CbiB"/>
</dbReference>
<evidence type="ECO:0000256" key="1">
    <source>
        <dbReference type="ARBA" id="ARBA00004651"/>
    </source>
</evidence>
<name>A0ABU9HC27_9GAMM</name>
<keyword evidence="5" id="KW-0169">Cobalamin biosynthesis</keyword>
<dbReference type="EMBL" id="JBAKBA010000020">
    <property type="protein sequence ID" value="MEL0659442.1"/>
    <property type="molecule type" value="Genomic_DNA"/>
</dbReference>
<comment type="caution">
    <text evidence="10">The sequence shown here is derived from an EMBL/GenBank/DDBJ whole genome shotgun (WGS) entry which is preliminary data.</text>
</comment>
<feature type="transmembrane region" description="Helical" evidence="9">
    <location>
        <begin position="12"/>
        <end position="30"/>
    </location>
</feature>
<protein>
    <submittedName>
        <fullName evidence="10">Cobalamin biosynthesis protein</fullName>
    </submittedName>
</protein>
<evidence type="ECO:0000256" key="4">
    <source>
        <dbReference type="ARBA" id="ARBA00022475"/>
    </source>
</evidence>
<dbReference type="Proteomes" id="UP001366060">
    <property type="component" value="Unassembled WGS sequence"/>
</dbReference>
<feature type="transmembrane region" description="Helical" evidence="9">
    <location>
        <begin position="205"/>
        <end position="225"/>
    </location>
</feature>
<dbReference type="RefSeq" id="WP_341627996.1">
    <property type="nucleotide sequence ID" value="NZ_JBAKBA010000020.1"/>
</dbReference>
<evidence type="ECO:0000313" key="10">
    <source>
        <dbReference type="EMBL" id="MEL0659442.1"/>
    </source>
</evidence>
<comment type="pathway">
    <text evidence="2">Cofactor biosynthesis; adenosylcobalamin biosynthesis.</text>
</comment>
<dbReference type="PANTHER" id="PTHR34308:SF1">
    <property type="entry name" value="COBALAMIN BIOSYNTHESIS PROTEIN CBIB"/>
    <property type="match status" value="1"/>
</dbReference>
<keyword evidence="7 9" id="KW-1133">Transmembrane helix</keyword>
<keyword evidence="8 9" id="KW-0472">Membrane</keyword>
<keyword evidence="11" id="KW-1185">Reference proteome</keyword>
<dbReference type="Pfam" id="PF03186">
    <property type="entry name" value="CobD_Cbib"/>
    <property type="match status" value="1"/>
</dbReference>
<evidence type="ECO:0000256" key="8">
    <source>
        <dbReference type="ARBA" id="ARBA00023136"/>
    </source>
</evidence>
<comment type="similarity">
    <text evidence="3">Belongs to the CobD/CbiB family.</text>
</comment>
<evidence type="ECO:0000313" key="11">
    <source>
        <dbReference type="Proteomes" id="UP001366060"/>
    </source>
</evidence>
<gene>
    <name evidence="10" type="ORF">V6255_09865</name>
</gene>
<proteinExistence type="inferred from homology"/>
<keyword evidence="6 9" id="KW-0812">Transmembrane</keyword>
<evidence type="ECO:0000256" key="9">
    <source>
        <dbReference type="SAM" id="Phobius"/>
    </source>
</evidence>
<evidence type="ECO:0000256" key="6">
    <source>
        <dbReference type="ARBA" id="ARBA00022692"/>
    </source>
</evidence>
<sequence length="324" mass="37295">MQDILALMEQHSVYFSFMFAALCSFCFSLPKDLNPLSAFALIFKQIAVKVNLPERSDGYKRLASLLAFSLIYFPIVLIISQLYVVAFKPFMIDIVVIYSLLSWHDKMNVYKQINSDLRHNSLATAKLFLSPLTLRETKPLSLLGTNKATIESLVLHLTNGWFTVIFWYLISGLYGALFYQLMHICTQQWNCKLPLYKVFGQLPSFITRLLQLPVHILVSFTFSLYDKPIKHLFKKFKQSVDWHHFSSGLLLSSFALSIQTQLGGVRLYESEKVTYANLGINNQPTIDKVTLAIQRLGLSAWFWLICISLYEFFPQIVAYFNGSY</sequence>
<evidence type="ECO:0000256" key="7">
    <source>
        <dbReference type="ARBA" id="ARBA00022989"/>
    </source>
</evidence>
<evidence type="ECO:0000256" key="2">
    <source>
        <dbReference type="ARBA" id="ARBA00004953"/>
    </source>
</evidence>
<organism evidence="10 11">
    <name type="scientific">Psychromonas arctica</name>
    <dbReference type="NCBI Taxonomy" id="168275"/>
    <lineage>
        <taxon>Bacteria</taxon>
        <taxon>Pseudomonadati</taxon>
        <taxon>Pseudomonadota</taxon>
        <taxon>Gammaproteobacteria</taxon>
        <taxon>Alteromonadales</taxon>
        <taxon>Psychromonadaceae</taxon>
        <taxon>Psychromonas</taxon>
    </lineage>
</organism>
<feature type="transmembrane region" description="Helical" evidence="9">
    <location>
        <begin position="64"/>
        <end position="86"/>
    </location>
</feature>
<feature type="transmembrane region" description="Helical" evidence="9">
    <location>
        <begin position="165"/>
        <end position="184"/>
    </location>
</feature>
<evidence type="ECO:0000256" key="3">
    <source>
        <dbReference type="ARBA" id="ARBA00006263"/>
    </source>
</evidence>